<organism evidence="7 8">
    <name type="scientific">Rhodobium gokarnense</name>
    <dbReference type="NCBI Taxonomy" id="364296"/>
    <lineage>
        <taxon>Bacteria</taxon>
        <taxon>Pseudomonadati</taxon>
        <taxon>Pseudomonadota</taxon>
        <taxon>Alphaproteobacteria</taxon>
        <taxon>Hyphomicrobiales</taxon>
        <taxon>Rhodobiaceae</taxon>
        <taxon>Rhodobium</taxon>
    </lineage>
</organism>
<feature type="domain" description="Multidrug resistance protein MdtA-like alpha-helical hairpin" evidence="4">
    <location>
        <begin position="164"/>
        <end position="231"/>
    </location>
</feature>
<dbReference type="Gene3D" id="2.40.50.100">
    <property type="match status" value="1"/>
</dbReference>
<keyword evidence="1" id="KW-0175">Coiled coil</keyword>
<keyword evidence="3" id="KW-1133">Transmembrane helix</keyword>
<evidence type="ECO:0000313" key="8">
    <source>
        <dbReference type="Proteomes" id="UP001209755"/>
    </source>
</evidence>
<dbReference type="InterPro" id="IPR058634">
    <property type="entry name" value="AaeA-lik-b-barrel"/>
</dbReference>
<dbReference type="InterPro" id="IPR050739">
    <property type="entry name" value="MFP"/>
</dbReference>
<dbReference type="RefSeq" id="WP_264601383.1">
    <property type="nucleotide sequence ID" value="NZ_JAOQNS010000005.1"/>
</dbReference>
<evidence type="ECO:0000256" key="1">
    <source>
        <dbReference type="SAM" id="Coils"/>
    </source>
</evidence>
<dbReference type="InterPro" id="IPR058625">
    <property type="entry name" value="MdtA-like_BSH"/>
</dbReference>
<evidence type="ECO:0000256" key="3">
    <source>
        <dbReference type="SAM" id="Phobius"/>
    </source>
</evidence>
<reference evidence="8" key="1">
    <citation type="submission" date="2023-07" db="EMBL/GenBank/DDBJ databases">
        <title>Genome sequencing of Purple Non-Sulfur Bacteria from various extreme environments.</title>
        <authorList>
            <person name="Mayer M."/>
        </authorList>
    </citation>
    <scope>NUCLEOTIDE SEQUENCE [LARGE SCALE GENOMIC DNA]</scope>
    <source>
        <strain evidence="8">DSM 17935</strain>
    </source>
</reference>
<evidence type="ECO:0000259" key="6">
    <source>
        <dbReference type="Pfam" id="PF25963"/>
    </source>
</evidence>
<dbReference type="Pfam" id="PF25876">
    <property type="entry name" value="HH_MFP_RND"/>
    <property type="match status" value="1"/>
</dbReference>
<dbReference type="Pfam" id="PF25917">
    <property type="entry name" value="BSH_RND"/>
    <property type="match status" value="1"/>
</dbReference>
<dbReference type="SUPFAM" id="SSF111369">
    <property type="entry name" value="HlyD-like secretion proteins"/>
    <property type="match status" value="1"/>
</dbReference>
<dbReference type="PANTHER" id="PTHR30386">
    <property type="entry name" value="MEMBRANE FUSION SUBUNIT OF EMRAB-TOLC MULTIDRUG EFFLUX PUMP"/>
    <property type="match status" value="1"/>
</dbReference>
<gene>
    <name evidence="7" type="ORF">M2319_002080</name>
</gene>
<dbReference type="Gene3D" id="1.10.287.470">
    <property type="entry name" value="Helix hairpin bin"/>
    <property type="match status" value="1"/>
</dbReference>
<sequence>MNTRPDKDTFSEDRSRPVPEADDATTPEVPTTDDGSSEAPATDEPSDGAAKKKRSRKPIVAIILLAVLAAAGTYGYHWWQVGRFVEQTDDAYIKADIVSLSAEVGGRITEIPVKDNQRVDMGDVLVRIDDADYLSARASSEASLAAAEAAIANIDASRTLQLRQLDAAKADLETAKANLDLAETEYGRADRLAKTGAASKQNLDQADNALRLARAARDKATAAVAADEQQLKVLDWQKKQRIADRDRADASLSLAETNLSRTVIRAPRAGLVGNRGVDQGEYVAPGQRLMSIVPIDDIYVVANFKETQVRQFRDGMEAELTFDMLGGKTVEGTIDSVAPATGSEFALLPPQNATGNFTKIVQRIPVKIRLKDLPEEGLALRPGTSVVVHVNTKPADE</sequence>
<evidence type="ECO:0000256" key="2">
    <source>
        <dbReference type="SAM" id="MobiDB-lite"/>
    </source>
</evidence>
<protein>
    <submittedName>
        <fullName evidence="7">Membrane fusion protein (Multidrug efflux system)</fullName>
    </submittedName>
</protein>
<proteinExistence type="predicted"/>
<dbReference type="Pfam" id="PF25963">
    <property type="entry name" value="Beta-barrel_AAEA"/>
    <property type="match status" value="1"/>
</dbReference>
<feature type="domain" description="Multidrug resistance protein MdtA-like barrel-sandwich hybrid" evidence="5">
    <location>
        <begin position="97"/>
        <end position="293"/>
    </location>
</feature>
<keyword evidence="8" id="KW-1185">Reference proteome</keyword>
<dbReference type="Gene3D" id="2.40.30.170">
    <property type="match status" value="1"/>
</dbReference>
<comment type="caution">
    <text evidence="7">The sequence shown here is derived from an EMBL/GenBank/DDBJ whole genome shotgun (WGS) entry which is preliminary data.</text>
</comment>
<feature type="domain" description="p-hydroxybenzoic acid efflux pump subunit AaeA-like beta-barrel" evidence="6">
    <location>
        <begin position="298"/>
        <end position="390"/>
    </location>
</feature>
<dbReference type="InterPro" id="IPR058624">
    <property type="entry name" value="MdtA-like_HH"/>
</dbReference>
<evidence type="ECO:0000313" key="7">
    <source>
        <dbReference type="EMBL" id="MCW2307743.1"/>
    </source>
</evidence>
<dbReference type="EMBL" id="JAOQNS010000005">
    <property type="protein sequence ID" value="MCW2307743.1"/>
    <property type="molecule type" value="Genomic_DNA"/>
</dbReference>
<dbReference type="SUPFAM" id="SSF56954">
    <property type="entry name" value="Outer membrane efflux proteins (OEP)"/>
    <property type="match status" value="1"/>
</dbReference>
<feature type="compositionally biased region" description="Basic and acidic residues" evidence="2">
    <location>
        <begin position="1"/>
        <end position="19"/>
    </location>
</feature>
<accession>A0ABT3HBH1</accession>
<dbReference type="Proteomes" id="UP001209755">
    <property type="component" value="Unassembled WGS sequence"/>
</dbReference>
<feature type="transmembrane region" description="Helical" evidence="3">
    <location>
        <begin position="59"/>
        <end position="79"/>
    </location>
</feature>
<feature type="coiled-coil region" evidence="1">
    <location>
        <begin position="162"/>
        <end position="223"/>
    </location>
</feature>
<evidence type="ECO:0000259" key="5">
    <source>
        <dbReference type="Pfam" id="PF25917"/>
    </source>
</evidence>
<dbReference type="PANTHER" id="PTHR30386:SF24">
    <property type="entry name" value="MULTIDRUG RESISTANCE EFFLUX PUMP"/>
    <property type="match status" value="1"/>
</dbReference>
<name>A0ABT3HBH1_9HYPH</name>
<evidence type="ECO:0000259" key="4">
    <source>
        <dbReference type="Pfam" id="PF25876"/>
    </source>
</evidence>
<feature type="region of interest" description="Disordered" evidence="2">
    <location>
        <begin position="1"/>
        <end position="52"/>
    </location>
</feature>
<keyword evidence="3" id="KW-0472">Membrane</keyword>
<keyword evidence="3" id="KW-0812">Transmembrane</keyword>